<organism evidence="1 2">
    <name type="scientific">Eragrostis curvula</name>
    <name type="common">weeping love grass</name>
    <dbReference type="NCBI Taxonomy" id="38414"/>
    <lineage>
        <taxon>Eukaryota</taxon>
        <taxon>Viridiplantae</taxon>
        <taxon>Streptophyta</taxon>
        <taxon>Embryophyta</taxon>
        <taxon>Tracheophyta</taxon>
        <taxon>Spermatophyta</taxon>
        <taxon>Magnoliopsida</taxon>
        <taxon>Liliopsida</taxon>
        <taxon>Poales</taxon>
        <taxon>Poaceae</taxon>
        <taxon>PACMAD clade</taxon>
        <taxon>Chloridoideae</taxon>
        <taxon>Eragrostideae</taxon>
        <taxon>Eragrostidinae</taxon>
        <taxon>Eragrostis</taxon>
    </lineage>
</organism>
<dbReference type="PANTHER" id="PTHR33913">
    <property type="entry name" value="ALEURONE LAYER MORPHOGENESIS PROTEIN"/>
    <property type="match status" value="1"/>
</dbReference>
<dbReference type="Proteomes" id="UP000324897">
    <property type="component" value="Chromosome 3"/>
</dbReference>
<keyword evidence="2" id="KW-1185">Reference proteome</keyword>
<protein>
    <recommendedName>
        <fullName evidence="3">DRBM domain-containing protein</fullName>
    </recommendedName>
</protein>
<comment type="caution">
    <text evidence="1">The sequence shown here is derived from an EMBL/GenBank/DDBJ whole genome shotgun (WGS) entry which is preliminary data.</text>
</comment>
<name>A0A5J9TK27_9POAL</name>
<dbReference type="PANTHER" id="PTHR33913:SF1">
    <property type="entry name" value="DRBM DOMAIN-CONTAINING PROTEIN"/>
    <property type="match status" value="1"/>
</dbReference>
<reference evidence="1 2" key="1">
    <citation type="journal article" date="2019" name="Sci. Rep.">
        <title>A high-quality genome of Eragrostis curvula grass provides insights into Poaceae evolution and supports new strategies to enhance forage quality.</title>
        <authorList>
            <person name="Carballo J."/>
            <person name="Santos B.A.C.M."/>
            <person name="Zappacosta D."/>
            <person name="Garbus I."/>
            <person name="Selva J.P."/>
            <person name="Gallo C.A."/>
            <person name="Diaz A."/>
            <person name="Albertini E."/>
            <person name="Caccamo M."/>
            <person name="Echenique V."/>
        </authorList>
    </citation>
    <scope>NUCLEOTIDE SEQUENCE [LARGE SCALE GENOMIC DNA]</scope>
    <source>
        <strain evidence="2">cv. Victoria</strain>
        <tissue evidence="1">Leaf</tissue>
    </source>
</reference>
<feature type="non-terminal residue" evidence="1">
    <location>
        <position position="1"/>
    </location>
</feature>
<proteinExistence type="predicted"/>
<dbReference type="OrthoDB" id="1909634at2759"/>
<gene>
    <name evidence="1" type="ORF">EJB05_44842</name>
</gene>
<evidence type="ECO:0008006" key="3">
    <source>
        <dbReference type="Google" id="ProtNLM"/>
    </source>
</evidence>
<evidence type="ECO:0000313" key="2">
    <source>
        <dbReference type="Proteomes" id="UP000324897"/>
    </source>
</evidence>
<sequence>MQELDRICAENNWILPRYIILPSLIDGLYQATVCLVCPDLELKADGGMKSTPCEARDSAATAMLHQLHMKAKDKLAELDISAPDAAA</sequence>
<evidence type="ECO:0000313" key="1">
    <source>
        <dbReference type="EMBL" id="TVU11268.1"/>
    </source>
</evidence>
<dbReference type="AlphaFoldDB" id="A0A5J9TK27"/>
<dbReference type="Gramene" id="TVU11268">
    <property type="protein sequence ID" value="TVU11268"/>
    <property type="gene ID" value="EJB05_44842"/>
</dbReference>
<accession>A0A5J9TK27</accession>
<dbReference type="EMBL" id="RWGY01000039">
    <property type="protein sequence ID" value="TVU11268.1"/>
    <property type="molecule type" value="Genomic_DNA"/>
</dbReference>